<dbReference type="SUPFAM" id="SSF50118">
    <property type="entry name" value="Cell growth inhibitor/plasmid maintenance toxic component"/>
    <property type="match status" value="1"/>
</dbReference>
<protein>
    <submittedName>
        <fullName evidence="2">Type II toxin-antitoxin system PemK/MazF family toxin</fullName>
    </submittedName>
</protein>
<dbReference type="Proteomes" id="UP001434337">
    <property type="component" value="Chromosome"/>
</dbReference>
<dbReference type="Pfam" id="PF02452">
    <property type="entry name" value="PemK_toxin"/>
    <property type="match status" value="1"/>
</dbReference>
<dbReference type="InterPro" id="IPR003477">
    <property type="entry name" value="PemK-like"/>
</dbReference>
<proteinExistence type="predicted"/>
<evidence type="ECO:0000313" key="3">
    <source>
        <dbReference type="Proteomes" id="UP001434337"/>
    </source>
</evidence>
<organism evidence="2 3">
    <name type="scientific">Propioniciclava soli</name>
    <dbReference type="NCBI Taxonomy" id="2775081"/>
    <lineage>
        <taxon>Bacteria</taxon>
        <taxon>Bacillati</taxon>
        <taxon>Actinomycetota</taxon>
        <taxon>Actinomycetes</taxon>
        <taxon>Propionibacteriales</taxon>
        <taxon>Propionibacteriaceae</taxon>
        <taxon>Propioniciclava</taxon>
    </lineage>
</organism>
<sequence>MSGRLARAVGVLRRVVGRARASAALVSTTRSARRPRTTKPRGGYPGDFEGMPTVAYTPVAGNRPDPGEVVWAWVPFEEDATRGKDRPVLLIGRDRSWLLGLPLTSLDHDRDAAQEARAGRYWMDIGTGPWDSRGRASEARVNRIVRLDPDAVRRTSAALPRDVFDRVIAEVRVHRGH</sequence>
<accession>A0ABZ3C647</accession>
<dbReference type="RefSeq" id="WP_342372209.1">
    <property type="nucleotide sequence ID" value="NZ_CP115965.1"/>
</dbReference>
<evidence type="ECO:0000313" key="2">
    <source>
        <dbReference type="EMBL" id="WZW98040.1"/>
    </source>
</evidence>
<keyword evidence="3" id="KW-1185">Reference proteome</keyword>
<name>A0ABZ3C647_9ACTN</name>
<evidence type="ECO:0000256" key="1">
    <source>
        <dbReference type="SAM" id="MobiDB-lite"/>
    </source>
</evidence>
<reference evidence="2 3" key="1">
    <citation type="journal article" date="2023" name="Environ Microbiome">
        <title>A coral-associated actinobacterium mitigates coral bleaching under heat stress.</title>
        <authorList>
            <person name="Li J."/>
            <person name="Zou Y."/>
            <person name="Li Q."/>
            <person name="Zhang J."/>
            <person name="Bourne D.G."/>
            <person name="Lyu Y."/>
            <person name="Liu C."/>
            <person name="Zhang S."/>
        </authorList>
    </citation>
    <scope>NUCLEOTIDE SEQUENCE [LARGE SCALE GENOMIC DNA]</scope>
    <source>
        <strain evidence="2 3">SCSIO 13291</strain>
    </source>
</reference>
<dbReference type="EMBL" id="CP115965">
    <property type="protein sequence ID" value="WZW98040.1"/>
    <property type="molecule type" value="Genomic_DNA"/>
</dbReference>
<feature type="region of interest" description="Disordered" evidence="1">
    <location>
        <begin position="30"/>
        <end position="50"/>
    </location>
</feature>
<gene>
    <name evidence="2" type="ORF">PCC79_14245</name>
</gene>